<name>A0AAJ0XHZ1_HALSE</name>
<dbReference type="Proteomes" id="UP001296967">
    <property type="component" value="Unassembled WGS sequence"/>
</dbReference>
<protein>
    <recommendedName>
        <fullName evidence="3">Protein PsiE</fullName>
    </recommendedName>
</protein>
<dbReference type="PANTHER" id="PTHR37819">
    <property type="entry name" value="PROTEIN PSIE"/>
    <property type="match status" value="1"/>
</dbReference>
<feature type="transmembrane region" description="Helical" evidence="8">
    <location>
        <begin position="67"/>
        <end position="86"/>
    </location>
</feature>
<sequence>MSKCSTPSAADSEHGGGSRRLLRRASLGALELFEGIGLILITIAAMIAAGQEIWQMIQIREVSLADLLLLFIYLEVLTMVGIYLECGALPVRIPLYIAIVALARHLIIGMKTMSDAQLIATSAAVLILALAVLVVRYGHFRFHDQSDSKAQKDGEPD</sequence>
<evidence type="ECO:0000256" key="3">
    <source>
        <dbReference type="ARBA" id="ARBA00021903"/>
    </source>
</evidence>
<keyword evidence="4" id="KW-1003">Cell membrane</keyword>
<comment type="subcellular location">
    <subcellularLocation>
        <location evidence="1">Cell inner membrane</location>
        <topology evidence="1">Multi-pass membrane protein</topology>
    </subcellularLocation>
</comment>
<feature type="transmembrane region" description="Helical" evidence="8">
    <location>
        <begin position="27"/>
        <end position="47"/>
    </location>
</feature>
<evidence type="ECO:0000256" key="5">
    <source>
        <dbReference type="ARBA" id="ARBA00022692"/>
    </source>
</evidence>
<dbReference type="InterPro" id="IPR020948">
    <property type="entry name" value="P_starv_induced_PsiE-like"/>
</dbReference>
<dbReference type="GO" id="GO:0005886">
    <property type="term" value="C:plasma membrane"/>
    <property type="evidence" value="ECO:0007669"/>
    <property type="project" value="UniProtKB-SubCell"/>
</dbReference>
<keyword evidence="7 8" id="KW-0472">Membrane</keyword>
<organism evidence="9 10">
    <name type="scientific">Halochromatium salexigens</name>
    <name type="common">Chromatium salexigens</name>
    <dbReference type="NCBI Taxonomy" id="49447"/>
    <lineage>
        <taxon>Bacteria</taxon>
        <taxon>Pseudomonadati</taxon>
        <taxon>Pseudomonadota</taxon>
        <taxon>Gammaproteobacteria</taxon>
        <taxon>Chromatiales</taxon>
        <taxon>Chromatiaceae</taxon>
        <taxon>Halochromatium</taxon>
    </lineage>
</organism>
<dbReference type="EMBL" id="NHSF01000087">
    <property type="protein sequence ID" value="MBK5932281.1"/>
    <property type="molecule type" value="Genomic_DNA"/>
</dbReference>
<feature type="transmembrane region" description="Helical" evidence="8">
    <location>
        <begin position="93"/>
        <end position="110"/>
    </location>
</feature>
<evidence type="ECO:0000313" key="10">
    <source>
        <dbReference type="Proteomes" id="UP001296967"/>
    </source>
</evidence>
<dbReference type="AlphaFoldDB" id="A0AAJ0XHZ1"/>
<comment type="caution">
    <text evidence="9">The sequence shown here is derived from an EMBL/GenBank/DDBJ whole genome shotgun (WGS) entry which is preliminary data.</text>
</comment>
<comment type="similarity">
    <text evidence="2">Belongs to the PsiE family.</text>
</comment>
<evidence type="ECO:0000256" key="7">
    <source>
        <dbReference type="ARBA" id="ARBA00023136"/>
    </source>
</evidence>
<evidence type="ECO:0000256" key="1">
    <source>
        <dbReference type="ARBA" id="ARBA00004429"/>
    </source>
</evidence>
<dbReference type="InterPro" id="IPR009315">
    <property type="entry name" value="P_starv_induced_PsiE"/>
</dbReference>
<evidence type="ECO:0000256" key="4">
    <source>
        <dbReference type="ARBA" id="ARBA00022475"/>
    </source>
</evidence>
<dbReference type="PANTHER" id="PTHR37819:SF1">
    <property type="entry name" value="PROTEIN PSIE"/>
    <property type="match status" value="1"/>
</dbReference>
<keyword evidence="10" id="KW-1185">Reference proteome</keyword>
<evidence type="ECO:0000256" key="2">
    <source>
        <dbReference type="ARBA" id="ARBA00005632"/>
    </source>
</evidence>
<keyword evidence="6 8" id="KW-1133">Transmembrane helix</keyword>
<accession>A0AAJ0XHZ1</accession>
<evidence type="ECO:0000256" key="6">
    <source>
        <dbReference type="ARBA" id="ARBA00022989"/>
    </source>
</evidence>
<gene>
    <name evidence="9" type="ORF">CCR82_17525</name>
</gene>
<dbReference type="GO" id="GO:0016036">
    <property type="term" value="P:cellular response to phosphate starvation"/>
    <property type="evidence" value="ECO:0007669"/>
    <property type="project" value="InterPro"/>
</dbReference>
<keyword evidence="5 8" id="KW-0812">Transmembrane</keyword>
<evidence type="ECO:0000256" key="8">
    <source>
        <dbReference type="SAM" id="Phobius"/>
    </source>
</evidence>
<proteinExistence type="inferred from homology"/>
<dbReference type="Pfam" id="PF06146">
    <property type="entry name" value="PsiE"/>
    <property type="match status" value="1"/>
</dbReference>
<feature type="transmembrane region" description="Helical" evidence="8">
    <location>
        <begin position="116"/>
        <end position="135"/>
    </location>
</feature>
<evidence type="ECO:0000313" key="9">
    <source>
        <dbReference type="EMBL" id="MBK5932281.1"/>
    </source>
</evidence>
<reference evidence="9" key="2">
    <citation type="journal article" date="2020" name="Microorganisms">
        <title>Osmotic Adaptation and Compatible Solute Biosynthesis of Phototrophic Bacteria as Revealed from Genome Analyses.</title>
        <authorList>
            <person name="Imhoff J.F."/>
            <person name="Rahn T."/>
            <person name="Kunzel S."/>
            <person name="Keller A."/>
            <person name="Neulinger S.C."/>
        </authorList>
    </citation>
    <scope>NUCLEOTIDE SEQUENCE</scope>
    <source>
        <strain evidence="9">DSM 4395</strain>
    </source>
</reference>
<reference evidence="9" key="1">
    <citation type="submission" date="2017-05" db="EMBL/GenBank/DDBJ databases">
        <authorList>
            <person name="Imhoff J.F."/>
            <person name="Rahn T."/>
            <person name="Kuenzel S."/>
            <person name="Neulinger S.C."/>
        </authorList>
    </citation>
    <scope>NUCLEOTIDE SEQUENCE</scope>
    <source>
        <strain evidence="9">DSM 4395</strain>
    </source>
</reference>